<evidence type="ECO:0000256" key="1">
    <source>
        <dbReference type="HAMAP-Rule" id="MF_00095"/>
    </source>
</evidence>
<proteinExistence type="inferred from homology"/>
<sequence length="220" mass="25257">MKYKKVVKGSFVDRPNRFIAHVKIDDEIQTVHVKNTGRCRELLLPDAEVYLEVADNPARKTAYDLIAVYKENFGLINIDSQAPNKVAKEWLETQNYDLVKPEYKYGNSRIDFYMKKGMQEYLMEVKGCTLERQGIGYFPDAPTERGVKHLRELIGAKKAGYECAVAFVIQMEGVTEVRANEETHPEFKDALEEARAAGVKVLFLMCKVEKDSLRVVEQRE</sequence>
<dbReference type="InterPro" id="IPR041465">
    <property type="entry name" value="SfsA_N"/>
</dbReference>
<dbReference type="InterPro" id="IPR040452">
    <property type="entry name" value="SfsA_C"/>
</dbReference>
<organism evidence="4 5">
    <name type="scientific">Roseburia amylophila</name>
    <dbReference type="NCBI Taxonomy" id="2981794"/>
    <lineage>
        <taxon>Bacteria</taxon>
        <taxon>Bacillati</taxon>
        <taxon>Bacillota</taxon>
        <taxon>Clostridia</taxon>
        <taxon>Lachnospirales</taxon>
        <taxon>Lachnospiraceae</taxon>
        <taxon>Roseburia</taxon>
    </lineage>
</organism>
<reference evidence="4" key="1">
    <citation type="submission" date="2021-10" db="EMBL/GenBank/DDBJ databases">
        <title>Anaerobic single-cell dispensing facilitates the cultivation of human gut bacteria.</title>
        <authorList>
            <person name="Afrizal A."/>
        </authorList>
    </citation>
    <scope>NUCLEOTIDE SEQUENCE</scope>
    <source>
        <strain evidence="4">CLA-AA-H204</strain>
    </source>
</reference>
<dbReference type="HAMAP" id="MF_00095">
    <property type="entry name" value="SfsA"/>
    <property type="match status" value="1"/>
</dbReference>
<name>A0AAW4WD06_9FIRM</name>
<dbReference type="Pfam" id="PF17746">
    <property type="entry name" value="SfsA_N"/>
    <property type="match status" value="1"/>
</dbReference>
<comment type="similarity">
    <text evidence="1">Belongs to the SfsA family.</text>
</comment>
<dbReference type="RefSeq" id="WP_227709584.1">
    <property type="nucleotide sequence ID" value="NZ_JAJEQW010000002.1"/>
</dbReference>
<feature type="domain" description="SfsA N-terminal OB" evidence="3">
    <location>
        <begin position="12"/>
        <end position="72"/>
    </location>
</feature>
<dbReference type="NCBIfam" id="TIGR00230">
    <property type="entry name" value="sfsA"/>
    <property type="match status" value="1"/>
</dbReference>
<dbReference type="PANTHER" id="PTHR30545">
    <property type="entry name" value="SUGAR FERMENTATION STIMULATION PROTEIN A"/>
    <property type="match status" value="1"/>
</dbReference>
<evidence type="ECO:0000313" key="4">
    <source>
        <dbReference type="EMBL" id="MCC2241186.1"/>
    </source>
</evidence>
<dbReference type="GO" id="GO:0003677">
    <property type="term" value="F:DNA binding"/>
    <property type="evidence" value="ECO:0007669"/>
    <property type="project" value="InterPro"/>
</dbReference>
<dbReference type="CDD" id="cd22359">
    <property type="entry name" value="SfsA-like_bacterial"/>
    <property type="match status" value="1"/>
</dbReference>
<dbReference type="Pfam" id="PF03749">
    <property type="entry name" value="SfsA"/>
    <property type="match status" value="1"/>
</dbReference>
<evidence type="ECO:0000259" key="2">
    <source>
        <dbReference type="Pfam" id="PF03749"/>
    </source>
</evidence>
<feature type="domain" description="Sugar fermentation stimulation protein C-terminal" evidence="2">
    <location>
        <begin position="81"/>
        <end position="211"/>
    </location>
</feature>
<dbReference type="PANTHER" id="PTHR30545:SF2">
    <property type="entry name" value="SUGAR FERMENTATION STIMULATION PROTEIN A"/>
    <property type="match status" value="1"/>
</dbReference>
<evidence type="ECO:0000259" key="3">
    <source>
        <dbReference type="Pfam" id="PF17746"/>
    </source>
</evidence>
<dbReference type="Gene3D" id="2.40.50.580">
    <property type="match status" value="1"/>
</dbReference>
<protein>
    <recommendedName>
        <fullName evidence="1">Sugar fermentation stimulation protein homolog</fullName>
    </recommendedName>
</protein>
<accession>A0AAW4WD06</accession>
<dbReference type="Gene3D" id="3.40.1350.60">
    <property type="match status" value="1"/>
</dbReference>
<comment type="caution">
    <text evidence="4">The sequence shown here is derived from an EMBL/GenBank/DDBJ whole genome shotgun (WGS) entry which is preliminary data.</text>
</comment>
<dbReference type="Proteomes" id="UP001198893">
    <property type="component" value="Unassembled WGS sequence"/>
</dbReference>
<gene>
    <name evidence="1 4" type="primary">sfsA</name>
    <name evidence="4" type="ORF">LKD47_02555</name>
</gene>
<dbReference type="AlphaFoldDB" id="A0AAW4WD06"/>
<evidence type="ECO:0000313" key="5">
    <source>
        <dbReference type="Proteomes" id="UP001198893"/>
    </source>
</evidence>
<dbReference type="EMBL" id="JAJEQW010000002">
    <property type="protein sequence ID" value="MCC2241186.1"/>
    <property type="molecule type" value="Genomic_DNA"/>
</dbReference>
<dbReference type="InterPro" id="IPR005224">
    <property type="entry name" value="SfsA"/>
</dbReference>